<evidence type="ECO:0000313" key="4">
    <source>
        <dbReference type="Proteomes" id="UP000015101"/>
    </source>
</evidence>
<dbReference type="InterPro" id="IPR043159">
    <property type="entry name" value="Lectin_gal-bd_sf"/>
</dbReference>
<dbReference type="PROSITE" id="PS50228">
    <property type="entry name" value="SUEL_LECTIN"/>
    <property type="match status" value="1"/>
</dbReference>
<dbReference type="KEGG" id="hro:HELRODRAFT_184365"/>
<reference evidence="4" key="1">
    <citation type="submission" date="2012-12" db="EMBL/GenBank/DDBJ databases">
        <authorList>
            <person name="Hellsten U."/>
            <person name="Grimwood J."/>
            <person name="Chapman J.A."/>
            <person name="Shapiro H."/>
            <person name="Aerts A."/>
            <person name="Otillar R.P."/>
            <person name="Terry A.Y."/>
            <person name="Boore J.L."/>
            <person name="Simakov O."/>
            <person name="Marletaz F."/>
            <person name="Cho S.-J."/>
            <person name="Edsinger-Gonzales E."/>
            <person name="Havlak P."/>
            <person name="Kuo D.-H."/>
            <person name="Larsson T."/>
            <person name="Lv J."/>
            <person name="Arendt D."/>
            <person name="Savage R."/>
            <person name="Osoegawa K."/>
            <person name="de Jong P."/>
            <person name="Lindberg D.R."/>
            <person name="Seaver E.C."/>
            <person name="Weisblat D.A."/>
            <person name="Putnam N.H."/>
            <person name="Grigoriev I.V."/>
            <person name="Rokhsar D.S."/>
        </authorList>
    </citation>
    <scope>NUCLEOTIDE SEQUENCE</scope>
</reference>
<dbReference type="HOGENOM" id="CLU_2063995_0_0_1"/>
<proteinExistence type="predicted"/>
<gene>
    <name evidence="3" type="primary">20209521</name>
    <name evidence="2" type="ORF">HELRODRAFT_184365</name>
</gene>
<evidence type="ECO:0000313" key="2">
    <source>
        <dbReference type="EMBL" id="ESO00136.1"/>
    </source>
</evidence>
<dbReference type="Proteomes" id="UP000015101">
    <property type="component" value="Unassembled WGS sequence"/>
</dbReference>
<feature type="domain" description="SUEL-type lectin" evidence="1">
    <location>
        <begin position="22"/>
        <end position="111"/>
    </location>
</feature>
<sequence length="119" mass="13074">MARDSMTSLKFSTSIGRSPSEYCLTDTFVADCKLGSVILMTRALYGRMSAGKCVTTGYGYLGCHADVIALFDRECSGSRSCRVKVSDPAIVRSKPCPLDFTSYLEAEYKCIEGMYPFTD</sequence>
<evidence type="ECO:0000313" key="3">
    <source>
        <dbReference type="EnsemblMetazoa" id="HelroP184365"/>
    </source>
</evidence>
<dbReference type="CTD" id="20209521"/>
<dbReference type="CDD" id="cd22823">
    <property type="entry name" value="Gal_Rha_Lectin"/>
    <property type="match status" value="1"/>
</dbReference>
<name>T1FL22_HELRO</name>
<dbReference type="Gene3D" id="2.60.120.740">
    <property type="match status" value="1"/>
</dbReference>
<dbReference type="GeneID" id="20209521"/>
<dbReference type="EnsemblMetazoa" id="HelroT184365">
    <property type="protein sequence ID" value="HelroP184365"/>
    <property type="gene ID" value="HelroG184365"/>
</dbReference>
<dbReference type="InterPro" id="IPR000922">
    <property type="entry name" value="Lectin_gal-bd_dom"/>
</dbReference>
<dbReference type="AlphaFoldDB" id="T1FL22"/>
<dbReference type="EMBL" id="AMQM01009816">
    <property type="status" value="NOT_ANNOTATED_CDS"/>
    <property type="molecule type" value="Genomic_DNA"/>
</dbReference>
<keyword evidence="4" id="KW-1185">Reference proteome</keyword>
<evidence type="ECO:0000259" key="1">
    <source>
        <dbReference type="PROSITE" id="PS50228"/>
    </source>
</evidence>
<reference evidence="3" key="3">
    <citation type="submission" date="2015-06" db="UniProtKB">
        <authorList>
            <consortium name="EnsemblMetazoa"/>
        </authorList>
    </citation>
    <scope>IDENTIFICATION</scope>
</reference>
<dbReference type="GO" id="GO:0030246">
    <property type="term" value="F:carbohydrate binding"/>
    <property type="evidence" value="ECO:0007669"/>
    <property type="project" value="InterPro"/>
</dbReference>
<dbReference type="RefSeq" id="XP_009021766.1">
    <property type="nucleotide sequence ID" value="XM_009023518.1"/>
</dbReference>
<dbReference type="EMBL" id="KB097004">
    <property type="protein sequence ID" value="ESO00136.1"/>
    <property type="molecule type" value="Genomic_DNA"/>
</dbReference>
<organism evidence="3 4">
    <name type="scientific">Helobdella robusta</name>
    <name type="common">Californian leech</name>
    <dbReference type="NCBI Taxonomy" id="6412"/>
    <lineage>
        <taxon>Eukaryota</taxon>
        <taxon>Metazoa</taxon>
        <taxon>Spiralia</taxon>
        <taxon>Lophotrochozoa</taxon>
        <taxon>Annelida</taxon>
        <taxon>Clitellata</taxon>
        <taxon>Hirudinea</taxon>
        <taxon>Rhynchobdellida</taxon>
        <taxon>Glossiphoniidae</taxon>
        <taxon>Helobdella</taxon>
    </lineage>
</organism>
<dbReference type="OMA" id="YLGCHAD"/>
<dbReference type="OrthoDB" id="6140291at2759"/>
<dbReference type="PANTHER" id="PTHR46780">
    <property type="entry name" value="PROTEIN EVA-1"/>
    <property type="match status" value="1"/>
</dbReference>
<dbReference type="InParanoid" id="T1FL22"/>
<accession>T1FL22</accession>
<reference evidence="2 4" key="2">
    <citation type="journal article" date="2013" name="Nature">
        <title>Insights into bilaterian evolution from three spiralian genomes.</title>
        <authorList>
            <person name="Simakov O."/>
            <person name="Marletaz F."/>
            <person name="Cho S.J."/>
            <person name="Edsinger-Gonzales E."/>
            <person name="Havlak P."/>
            <person name="Hellsten U."/>
            <person name="Kuo D.H."/>
            <person name="Larsson T."/>
            <person name="Lv J."/>
            <person name="Arendt D."/>
            <person name="Savage R."/>
            <person name="Osoegawa K."/>
            <person name="de Jong P."/>
            <person name="Grimwood J."/>
            <person name="Chapman J.A."/>
            <person name="Shapiro H."/>
            <person name="Aerts A."/>
            <person name="Otillar R.P."/>
            <person name="Terry A.Y."/>
            <person name="Boore J.L."/>
            <person name="Grigoriev I.V."/>
            <person name="Lindberg D.R."/>
            <person name="Seaver E.C."/>
            <person name="Weisblat D.A."/>
            <person name="Putnam N.H."/>
            <person name="Rokhsar D.S."/>
        </authorList>
    </citation>
    <scope>NUCLEOTIDE SEQUENCE</scope>
</reference>
<protein>
    <recommendedName>
        <fullName evidence="1">SUEL-type lectin domain-containing protein</fullName>
    </recommendedName>
</protein>
<dbReference type="Pfam" id="PF02140">
    <property type="entry name" value="SUEL_Lectin"/>
    <property type="match status" value="1"/>
</dbReference>